<dbReference type="InterPro" id="IPR036025">
    <property type="entry name" value="RtcB-like_sf"/>
</dbReference>
<proteinExistence type="predicted"/>
<keyword evidence="10" id="KW-1185">Reference proteome</keyword>
<dbReference type="Gene3D" id="3.90.1860.10">
    <property type="entry name" value="tRNA-splicing ligase RtcB"/>
    <property type="match status" value="1"/>
</dbReference>
<evidence type="ECO:0000256" key="6">
    <source>
        <dbReference type="ARBA" id="ARBA00023134"/>
    </source>
</evidence>
<evidence type="ECO:0000256" key="5">
    <source>
        <dbReference type="ARBA" id="ARBA00022741"/>
    </source>
</evidence>
<sequence length="403" mass="44231">MSRSYNDELQFLEKINKNCWRIRKGFVPNMQVEGVFYVNDSLEKLMFEELRNSCRGGGVGGFLPAMKHIGNVAALPGIVHRSIGLPDVHSGYGFAIGNMAAFDMNDPEAVVSPGGVGFDINCGVHLLRTNLDESDVQPVKEQLVQAVFDHIPVGVGSKGVIPMNAKDLEEALEMGVDWSLREGYAWAEDKEHCNHYAEIQVVDEIFNEYAAKKMGIDHKGQVCVMIHSGSRGLGHQVTTDAPVAMEKAMKRDKIIVNDRQLACARIASPEGQDYLKGMAAAGNYAWVNRSSMTFLTRQAFAKVFNTTPDDLDLHVIYDVSHNIAKVEQHVVDGKEQTLLVHRKGSTRAFPPHHPLIAVDYQLTGQPVLIGGTMGTCSYILTGTEQDMTETFGTTCHGAGRALS</sequence>
<keyword evidence="4" id="KW-0479">Metal-binding</keyword>
<evidence type="ECO:0000256" key="3">
    <source>
        <dbReference type="ARBA" id="ARBA00022598"/>
    </source>
</evidence>
<evidence type="ECO:0000256" key="7">
    <source>
        <dbReference type="ARBA" id="ARBA00023211"/>
    </source>
</evidence>
<protein>
    <recommendedName>
        <fullName evidence="2">3'-phosphate/5'-hydroxy nucleic acid ligase</fullName>
        <ecNumber evidence="2">6.5.1.8</ecNumber>
    </recommendedName>
</protein>
<comment type="cofactor">
    <cofactor evidence="1">
        <name>Mn(2+)</name>
        <dbReference type="ChEBI" id="CHEBI:29035"/>
    </cofactor>
</comment>
<evidence type="ECO:0000256" key="2">
    <source>
        <dbReference type="ARBA" id="ARBA00012726"/>
    </source>
</evidence>
<keyword evidence="3" id="KW-0436">Ligase</keyword>
<organism evidence="9 10">
    <name type="scientific">Rangifer tarandus platyrhynchus</name>
    <name type="common">Svalbard reindeer</name>
    <dbReference type="NCBI Taxonomy" id="3082113"/>
    <lineage>
        <taxon>Eukaryota</taxon>
        <taxon>Metazoa</taxon>
        <taxon>Chordata</taxon>
        <taxon>Craniata</taxon>
        <taxon>Vertebrata</taxon>
        <taxon>Euteleostomi</taxon>
        <taxon>Mammalia</taxon>
        <taxon>Eutheria</taxon>
        <taxon>Laurasiatheria</taxon>
        <taxon>Artiodactyla</taxon>
        <taxon>Ruminantia</taxon>
        <taxon>Pecora</taxon>
        <taxon>Cervidae</taxon>
        <taxon>Odocoileinae</taxon>
        <taxon>Rangifer</taxon>
    </lineage>
</organism>
<comment type="catalytic activity">
    <reaction evidence="8">
        <text>a 3'-end 3'-phospho-ribonucleotide-RNA + a 5'-end dephospho-ribonucleoside-RNA + GTP = a ribonucleotidyl-ribonucleotide-RNA + GMP + diphosphate</text>
        <dbReference type="Rhea" id="RHEA:68076"/>
        <dbReference type="Rhea" id="RHEA-COMP:10463"/>
        <dbReference type="Rhea" id="RHEA-COMP:13936"/>
        <dbReference type="Rhea" id="RHEA-COMP:17355"/>
        <dbReference type="ChEBI" id="CHEBI:33019"/>
        <dbReference type="ChEBI" id="CHEBI:37565"/>
        <dbReference type="ChEBI" id="CHEBI:58115"/>
        <dbReference type="ChEBI" id="CHEBI:83062"/>
        <dbReference type="ChEBI" id="CHEBI:138284"/>
        <dbReference type="ChEBI" id="CHEBI:173118"/>
        <dbReference type="EC" id="6.5.1.8"/>
    </reaction>
</comment>
<dbReference type="Proteomes" id="UP001176941">
    <property type="component" value="Chromosome X"/>
</dbReference>
<evidence type="ECO:0000313" key="10">
    <source>
        <dbReference type="Proteomes" id="UP001176941"/>
    </source>
</evidence>
<evidence type="ECO:0000256" key="4">
    <source>
        <dbReference type="ARBA" id="ARBA00022723"/>
    </source>
</evidence>
<gene>
    <name evidence="9" type="ORF">MRATA1EN1_LOCUS29665</name>
</gene>
<keyword evidence="5" id="KW-0547">Nucleotide-binding</keyword>
<dbReference type="InterPro" id="IPR001233">
    <property type="entry name" value="RtcB"/>
</dbReference>
<dbReference type="EMBL" id="OX460343">
    <property type="protein sequence ID" value="CAI9180703.1"/>
    <property type="molecule type" value="Genomic_DNA"/>
</dbReference>
<evidence type="ECO:0000313" key="9">
    <source>
        <dbReference type="EMBL" id="CAI9180703.1"/>
    </source>
</evidence>
<evidence type="ECO:0000256" key="1">
    <source>
        <dbReference type="ARBA" id="ARBA00001936"/>
    </source>
</evidence>
<evidence type="ECO:0000256" key="8">
    <source>
        <dbReference type="ARBA" id="ARBA00047746"/>
    </source>
</evidence>
<dbReference type="PANTHER" id="PTHR11118:SF1">
    <property type="entry name" value="RNA-SPLICING LIGASE RTCB HOMOLOG"/>
    <property type="match status" value="1"/>
</dbReference>
<keyword evidence="7" id="KW-0464">Manganese</keyword>
<keyword evidence="6" id="KW-0342">GTP-binding</keyword>
<accession>A0ABN9A4K8</accession>
<reference evidence="9" key="1">
    <citation type="submission" date="2023-04" db="EMBL/GenBank/DDBJ databases">
        <authorList>
            <consortium name="ELIXIR-Norway"/>
        </authorList>
    </citation>
    <scope>NUCLEOTIDE SEQUENCE [LARGE SCALE GENOMIC DNA]</scope>
</reference>
<dbReference type="Pfam" id="PF01139">
    <property type="entry name" value="RtcB"/>
    <property type="match status" value="2"/>
</dbReference>
<name>A0ABN9A4K8_RANTA</name>
<dbReference type="EC" id="6.5.1.8" evidence="2"/>
<dbReference type="SUPFAM" id="SSF103365">
    <property type="entry name" value="Hypothetical protein PH1602"/>
    <property type="match status" value="1"/>
</dbReference>
<dbReference type="PANTHER" id="PTHR11118">
    <property type="entry name" value="RNA-SPLICING LIGASE RTCB HOMOLOG"/>
    <property type="match status" value="1"/>
</dbReference>